<dbReference type="NCBIfam" id="NF038126">
    <property type="entry name" value="PEP_CTERM_FxDxF"/>
    <property type="match status" value="1"/>
</dbReference>
<comment type="caution">
    <text evidence="3">The sequence shown here is derived from an EMBL/GenBank/DDBJ whole genome shotgun (WGS) entry which is preliminary data.</text>
</comment>
<organism evidence="3 4">
    <name type="scientific">Roseateles rivi</name>
    <dbReference type="NCBI Taxonomy" id="3299028"/>
    <lineage>
        <taxon>Bacteria</taxon>
        <taxon>Pseudomonadati</taxon>
        <taxon>Pseudomonadota</taxon>
        <taxon>Betaproteobacteria</taxon>
        <taxon>Burkholderiales</taxon>
        <taxon>Sphaerotilaceae</taxon>
        <taxon>Roseateles</taxon>
    </lineage>
</organism>
<gene>
    <name evidence="3" type="ORF">ACG0Z6_04000</name>
</gene>
<reference evidence="3 4" key="1">
    <citation type="submission" date="2024-08" db="EMBL/GenBank/DDBJ databases">
        <authorList>
            <person name="Lu H."/>
        </authorList>
    </citation>
    <scope>NUCLEOTIDE SEQUENCE [LARGE SCALE GENOMIC DNA]</scope>
    <source>
        <strain evidence="3 4">BYS180W</strain>
    </source>
</reference>
<sequence length="168" mass="17228">MNALKIAAAALTLVAGVASATSYNLGTFNGPGTASFDSTVNPGGLFQDDYSFTLGQQSWVAASVTNVFFQFGLTEFNYISNFTVTLNGTPVPISTSVVGTNVLVQTAAGVTNLGAGSYVLSVAGVNNNAGTVSYGGNLAVTPVPEPESMALMLSGLVGVAYMRRRQKN</sequence>
<accession>A0ABW7FSV4</accession>
<feature type="signal peptide" evidence="1">
    <location>
        <begin position="1"/>
        <end position="20"/>
    </location>
</feature>
<feature type="domain" description="Ice-binding protein C-terminal" evidence="2">
    <location>
        <begin position="142"/>
        <end position="165"/>
    </location>
</feature>
<evidence type="ECO:0000313" key="3">
    <source>
        <dbReference type="EMBL" id="MFG6447404.1"/>
    </source>
</evidence>
<feature type="chain" id="PRO_5045341037" evidence="1">
    <location>
        <begin position="21"/>
        <end position="168"/>
    </location>
</feature>
<evidence type="ECO:0000256" key="1">
    <source>
        <dbReference type="SAM" id="SignalP"/>
    </source>
</evidence>
<keyword evidence="4" id="KW-1185">Reference proteome</keyword>
<proteinExistence type="predicted"/>
<protein>
    <submittedName>
        <fullName evidence="3">FxDxF family PEP-CTERM protein</fullName>
    </submittedName>
</protein>
<keyword evidence="1" id="KW-0732">Signal</keyword>
<dbReference type="EMBL" id="JBIGHZ010000001">
    <property type="protein sequence ID" value="MFG6447404.1"/>
    <property type="molecule type" value="Genomic_DNA"/>
</dbReference>
<dbReference type="RefSeq" id="WP_394458771.1">
    <property type="nucleotide sequence ID" value="NZ_JBIGHZ010000001.1"/>
</dbReference>
<dbReference type="NCBIfam" id="TIGR02595">
    <property type="entry name" value="PEP_CTERM"/>
    <property type="match status" value="1"/>
</dbReference>
<name>A0ABW7FSV4_9BURK</name>
<dbReference type="InterPro" id="IPR013424">
    <property type="entry name" value="Ice-binding_C"/>
</dbReference>
<dbReference type="Pfam" id="PF07589">
    <property type="entry name" value="PEP-CTERM"/>
    <property type="match status" value="1"/>
</dbReference>
<evidence type="ECO:0000313" key="4">
    <source>
        <dbReference type="Proteomes" id="UP001606099"/>
    </source>
</evidence>
<evidence type="ECO:0000259" key="2">
    <source>
        <dbReference type="Pfam" id="PF07589"/>
    </source>
</evidence>
<dbReference type="Proteomes" id="UP001606099">
    <property type="component" value="Unassembled WGS sequence"/>
</dbReference>